<dbReference type="InterPro" id="IPR015590">
    <property type="entry name" value="Aldehyde_DH_dom"/>
</dbReference>
<evidence type="ECO:0000256" key="1">
    <source>
        <dbReference type="ARBA" id="ARBA00009986"/>
    </source>
</evidence>
<evidence type="ECO:0000313" key="5">
    <source>
        <dbReference type="Proteomes" id="UP000002866"/>
    </source>
</evidence>
<evidence type="ECO:0000259" key="3">
    <source>
        <dbReference type="Pfam" id="PF00171"/>
    </source>
</evidence>
<keyword evidence="2" id="KW-0560">Oxidoreductase</keyword>
<dbReference type="PANTHER" id="PTHR11699">
    <property type="entry name" value="ALDEHYDE DEHYDROGENASE-RELATED"/>
    <property type="match status" value="1"/>
</dbReference>
<evidence type="ECO:0000313" key="4">
    <source>
        <dbReference type="EMBL" id="CCH60131.1"/>
    </source>
</evidence>
<reference evidence="4 5" key="1">
    <citation type="journal article" date="2011" name="Proc. Natl. Acad. Sci. U.S.A.">
        <title>Evolutionary erosion of yeast sex chromosomes by mating-type switching accidents.</title>
        <authorList>
            <person name="Gordon J.L."/>
            <person name="Armisen D."/>
            <person name="Proux-Wera E."/>
            <person name="Oheigeartaigh S.S."/>
            <person name="Byrne K.P."/>
            <person name="Wolfe K.H."/>
        </authorList>
    </citation>
    <scope>NUCLEOTIDE SEQUENCE [LARGE SCALE GENOMIC DNA]</scope>
    <source>
        <strain evidence="5">ATCC 34711 / CBS 6284 / DSM 70876 / NBRC 10599 / NRRL Y-10934 / UCD 77-7</strain>
    </source>
</reference>
<comment type="similarity">
    <text evidence="1">Belongs to the aldehyde dehydrogenase family.</text>
</comment>
<accession>I2H179</accession>
<name>I2H179_HENB6</name>
<dbReference type="GeneID" id="14495111"/>
<dbReference type="OMA" id="ILMRGTF"/>
<dbReference type="OrthoDB" id="310895at2759"/>
<protein>
    <recommendedName>
        <fullName evidence="3">Aldehyde dehydrogenase domain-containing protein</fullName>
    </recommendedName>
</protein>
<gene>
    <name evidence="4" type="primary">TBLA0C03270</name>
    <name evidence="4" type="ORF">TBLA_0C03270</name>
</gene>
<organism evidence="4 5">
    <name type="scientific">Henningerozyma blattae (strain ATCC 34711 / CBS 6284 / DSM 70876 / NBRC 10599 / NRRL Y-10934 / UCD 77-7)</name>
    <name type="common">Yeast</name>
    <name type="synonym">Tetrapisispora blattae</name>
    <dbReference type="NCBI Taxonomy" id="1071380"/>
    <lineage>
        <taxon>Eukaryota</taxon>
        <taxon>Fungi</taxon>
        <taxon>Dikarya</taxon>
        <taxon>Ascomycota</taxon>
        <taxon>Saccharomycotina</taxon>
        <taxon>Saccharomycetes</taxon>
        <taxon>Saccharomycetales</taxon>
        <taxon>Saccharomycetaceae</taxon>
        <taxon>Henningerozyma</taxon>
    </lineage>
</organism>
<dbReference type="InterPro" id="IPR016160">
    <property type="entry name" value="Ald_DH_CS_CYS"/>
</dbReference>
<keyword evidence="5" id="KW-1185">Reference proteome</keyword>
<dbReference type="InParanoid" id="I2H179"/>
<dbReference type="eggNOG" id="KOG2454">
    <property type="taxonomic scope" value="Eukaryota"/>
</dbReference>
<dbReference type="FunCoup" id="I2H179">
    <property type="interactions" value="215"/>
</dbReference>
<dbReference type="GO" id="GO:0016620">
    <property type="term" value="F:oxidoreductase activity, acting on the aldehyde or oxo group of donors, NAD or NADP as acceptor"/>
    <property type="evidence" value="ECO:0007669"/>
    <property type="project" value="InterPro"/>
</dbReference>
<dbReference type="InterPro" id="IPR016161">
    <property type="entry name" value="Ald_DH/histidinol_DH"/>
</dbReference>
<proteinExistence type="inferred from homology"/>
<dbReference type="Gene3D" id="3.40.309.10">
    <property type="entry name" value="Aldehyde Dehydrogenase, Chain A, domain 2"/>
    <property type="match status" value="1"/>
</dbReference>
<dbReference type="HOGENOM" id="CLU_005391_1_0_1"/>
<dbReference type="GO" id="GO:0007131">
    <property type="term" value="P:reciprocal meiotic recombination"/>
    <property type="evidence" value="ECO:0007669"/>
    <property type="project" value="EnsemblFungi"/>
</dbReference>
<dbReference type="PROSITE" id="PS00070">
    <property type="entry name" value="ALDEHYDE_DEHYDR_CYS"/>
    <property type="match status" value="1"/>
</dbReference>
<dbReference type="InterPro" id="IPR016163">
    <property type="entry name" value="Ald_DH_C"/>
</dbReference>
<dbReference type="RefSeq" id="XP_004179650.1">
    <property type="nucleotide sequence ID" value="XM_004179602.1"/>
</dbReference>
<dbReference type="Gene3D" id="3.40.605.10">
    <property type="entry name" value="Aldehyde Dehydrogenase, Chain A, domain 1"/>
    <property type="match status" value="1"/>
</dbReference>
<feature type="domain" description="Aldehyde dehydrogenase" evidence="3">
    <location>
        <begin position="67"/>
        <end position="549"/>
    </location>
</feature>
<dbReference type="Pfam" id="PF00171">
    <property type="entry name" value="Aldedh"/>
    <property type="match status" value="1"/>
</dbReference>
<sequence length="603" mass="67071">MDGLISNIKNCKATIPLIILLVSIAWFKTSDSTRHIKPVKINIEFPIECKANWKSNGKVENESNEDKHRMIDCYCPATGQYLGQYKSFTMDDIDATVNKSQVAFQDWKNSSFDRRLKILISLREFILKHQSEIASVACRDSGKTMIDASMGEILTTLEKLNWTIKHGRRILDKPSYRSGPTNFFMKFYKGSKIQYEPLGPIASIVSWNYPFHNLMGPVISAIITGNTIVVKCSEKVIWSSKFYINLIQKCLLSCNENPDIVQLCYCLPPNLPMDNAANYFTSHPGLKHITFIGSETVAHTILENTAKSMTPTVLELGGKDSLIILDSLPSNQLESLSSIILRGTFQSSGQNCIGIERVIVTSKYYKSLIKIITTRLETHPLKQSSDIDSLSSVDVGAMISSNRFKHLESLIDDAVKDGAKLLFGGKQYQNKLYPDGNYFEPTVLIDVTPSMKIANEEVFGPILVLMEAKNKADAINISNGSKFGLGNSVFGSREDGDFVANKLQSGNVAINDFATFYICQLPFGGTKSSGFGKFNGEEGLLGLCNAKSICYDKIPGIRTTIPPALDYPMKSKAWLFVENFITAAYTMNWYDFIMSLIGLAKNS</sequence>
<dbReference type="SUPFAM" id="SSF53720">
    <property type="entry name" value="ALDH-like"/>
    <property type="match status" value="1"/>
</dbReference>
<dbReference type="EMBL" id="HE806318">
    <property type="protein sequence ID" value="CCH60131.1"/>
    <property type="molecule type" value="Genomic_DNA"/>
</dbReference>
<evidence type="ECO:0000256" key="2">
    <source>
        <dbReference type="ARBA" id="ARBA00023002"/>
    </source>
</evidence>
<dbReference type="InterPro" id="IPR016162">
    <property type="entry name" value="Ald_DH_N"/>
</dbReference>
<dbReference type="FunFam" id="3.40.309.10:FF:000024">
    <property type="entry name" value="Betaine aldehyde dehydrogenase"/>
    <property type="match status" value="1"/>
</dbReference>
<dbReference type="KEGG" id="tbl:TBLA_0C03270"/>
<dbReference type="STRING" id="1071380.I2H179"/>
<dbReference type="AlphaFoldDB" id="I2H179"/>
<dbReference type="Proteomes" id="UP000002866">
    <property type="component" value="Chromosome 3"/>
</dbReference>